<sequence length="139" mass="15035">MARKTPVAIWNGARAKMPLKLQGYVADGVAPQYRLIENTFTITFTNPAPAERFLHDEWEGKPVPDVVAQYLSDESGLPLVAAVNPFCLNGVRVLDVVDSQPGVPTHPLVEEEDDTPSNTSSTSGVSGVLGKLMSLFKKN</sequence>
<name>A0A921KAS7_9BIFI</name>
<feature type="region of interest" description="Disordered" evidence="1">
    <location>
        <begin position="103"/>
        <end position="126"/>
    </location>
</feature>
<comment type="caution">
    <text evidence="2">The sequence shown here is derived from an EMBL/GenBank/DDBJ whole genome shotgun (WGS) entry which is preliminary data.</text>
</comment>
<accession>A0A921KAS7</accession>
<dbReference type="EMBL" id="DYWK01000006">
    <property type="protein sequence ID" value="HJF18350.1"/>
    <property type="molecule type" value="Genomic_DNA"/>
</dbReference>
<proteinExistence type="predicted"/>
<dbReference type="AlphaFoldDB" id="A0A921KAS7"/>
<evidence type="ECO:0000313" key="3">
    <source>
        <dbReference type="Proteomes" id="UP000715651"/>
    </source>
</evidence>
<reference evidence="2" key="2">
    <citation type="submission" date="2021-09" db="EMBL/GenBank/DDBJ databases">
        <authorList>
            <person name="Gilroy R."/>
        </authorList>
    </citation>
    <scope>NUCLEOTIDE SEQUENCE</scope>
    <source>
        <strain evidence="2">578</strain>
    </source>
</reference>
<evidence type="ECO:0000313" key="2">
    <source>
        <dbReference type="EMBL" id="HJF18350.1"/>
    </source>
</evidence>
<protein>
    <submittedName>
        <fullName evidence="2">Uncharacterized protein</fullName>
    </submittedName>
</protein>
<reference evidence="2" key="1">
    <citation type="journal article" date="2021" name="PeerJ">
        <title>Extensive microbial diversity within the chicken gut microbiome revealed by metagenomics and culture.</title>
        <authorList>
            <person name="Gilroy R."/>
            <person name="Ravi A."/>
            <person name="Getino M."/>
            <person name="Pursley I."/>
            <person name="Horton D.L."/>
            <person name="Alikhan N.F."/>
            <person name="Baker D."/>
            <person name="Gharbi K."/>
            <person name="Hall N."/>
            <person name="Watson M."/>
            <person name="Adriaenssens E.M."/>
            <person name="Foster-Nyarko E."/>
            <person name="Jarju S."/>
            <person name="Secka A."/>
            <person name="Antonio M."/>
            <person name="Oren A."/>
            <person name="Chaudhuri R.R."/>
            <person name="La Ragione R."/>
            <person name="Hildebrand F."/>
            <person name="Pallen M.J."/>
        </authorList>
    </citation>
    <scope>NUCLEOTIDE SEQUENCE</scope>
    <source>
        <strain evidence="2">578</strain>
    </source>
</reference>
<gene>
    <name evidence="2" type="ORF">K8U78_04255</name>
</gene>
<organism evidence="2 3">
    <name type="scientific">Aeriscardovia aeriphila</name>
    <dbReference type="NCBI Taxonomy" id="218139"/>
    <lineage>
        <taxon>Bacteria</taxon>
        <taxon>Bacillati</taxon>
        <taxon>Actinomycetota</taxon>
        <taxon>Actinomycetes</taxon>
        <taxon>Bifidobacteriales</taxon>
        <taxon>Bifidobacteriaceae</taxon>
        <taxon>Aeriscardovia</taxon>
    </lineage>
</organism>
<dbReference type="Proteomes" id="UP000715651">
    <property type="component" value="Unassembled WGS sequence"/>
</dbReference>
<evidence type="ECO:0000256" key="1">
    <source>
        <dbReference type="SAM" id="MobiDB-lite"/>
    </source>
</evidence>